<feature type="region of interest" description="Disordered" evidence="1">
    <location>
        <begin position="61"/>
        <end position="80"/>
    </location>
</feature>
<organism evidence="2 3">
    <name type="scientific">Acrocarpospora corrugata</name>
    <dbReference type="NCBI Taxonomy" id="35763"/>
    <lineage>
        <taxon>Bacteria</taxon>
        <taxon>Bacillati</taxon>
        <taxon>Actinomycetota</taxon>
        <taxon>Actinomycetes</taxon>
        <taxon>Streptosporangiales</taxon>
        <taxon>Streptosporangiaceae</taxon>
        <taxon>Acrocarpospora</taxon>
    </lineage>
</organism>
<accession>A0A5M3W0X0</accession>
<evidence type="ECO:0000256" key="1">
    <source>
        <dbReference type="SAM" id="MobiDB-lite"/>
    </source>
</evidence>
<gene>
    <name evidence="2" type="ORF">Acor_39940</name>
</gene>
<dbReference type="AlphaFoldDB" id="A0A5M3W0X0"/>
<dbReference type="Proteomes" id="UP000334990">
    <property type="component" value="Unassembled WGS sequence"/>
</dbReference>
<reference evidence="2 3" key="1">
    <citation type="submission" date="2019-10" db="EMBL/GenBank/DDBJ databases">
        <title>Whole genome shotgun sequence of Acrocarpospora corrugata NBRC 13972.</title>
        <authorList>
            <person name="Ichikawa N."/>
            <person name="Kimura A."/>
            <person name="Kitahashi Y."/>
            <person name="Komaki H."/>
            <person name="Oguchi A."/>
        </authorList>
    </citation>
    <scope>NUCLEOTIDE SEQUENCE [LARGE SCALE GENOMIC DNA]</scope>
    <source>
        <strain evidence="2 3">NBRC 13972</strain>
    </source>
</reference>
<sequence>MGHRRRELERAQTRTWDARIASAIQRAEEFGIAEYLASGPDSDATMRMLGMWGSTRVVPLWSPPPSTAAAPDTSTPPPAL</sequence>
<evidence type="ECO:0000313" key="3">
    <source>
        <dbReference type="Proteomes" id="UP000334990"/>
    </source>
</evidence>
<protein>
    <submittedName>
        <fullName evidence="2">Uncharacterized protein</fullName>
    </submittedName>
</protein>
<comment type="caution">
    <text evidence="2">The sequence shown here is derived from an EMBL/GenBank/DDBJ whole genome shotgun (WGS) entry which is preliminary data.</text>
</comment>
<name>A0A5M3W0X0_9ACTN</name>
<proteinExistence type="predicted"/>
<keyword evidence="3" id="KW-1185">Reference proteome</keyword>
<dbReference type="EMBL" id="BLAD01000054">
    <property type="protein sequence ID" value="GES01929.1"/>
    <property type="molecule type" value="Genomic_DNA"/>
</dbReference>
<evidence type="ECO:0000313" key="2">
    <source>
        <dbReference type="EMBL" id="GES01929.1"/>
    </source>
</evidence>